<keyword evidence="2" id="KW-1185">Reference proteome</keyword>
<dbReference type="Proteomes" id="UP000243686">
    <property type="component" value="Unassembled WGS sequence"/>
</dbReference>
<accession>A0A1S8WSJ9</accession>
<dbReference type="EMBL" id="KV895663">
    <property type="protein sequence ID" value="OON17243.1"/>
    <property type="molecule type" value="Genomic_DNA"/>
</dbReference>
<sequence>MLDLGPPKDKEMSVLDRKALTIMQNTLAVFRPLNQLRRRLLQCDLLRERYCEVMSDYLSLTRNGRKNHLWV</sequence>
<evidence type="ECO:0000313" key="2">
    <source>
        <dbReference type="Proteomes" id="UP000243686"/>
    </source>
</evidence>
<organism evidence="1 2">
    <name type="scientific">Opisthorchis viverrini</name>
    <name type="common">Southeast Asian liver fluke</name>
    <dbReference type="NCBI Taxonomy" id="6198"/>
    <lineage>
        <taxon>Eukaryota</taxon>
        <taxon>Metazoa</taxon>
        <taxon>Spiralia</taxon>
        <taxon>Lophotrochozoa</taxon>
        <taxon>Platyhelminthes</taxon>
        <taxon>Trematoda</taxon>
        <taxon>Digenea</taxon>
        <taxon>Opisthorchiida</taxon>
        <taxon>Opisthorchiata</taxon>
        <taxon>Opisthorchiidae</taxon>
        <taxon>Opisthorchis</taxon>
    </lineage>
</organism>
<evidence type="ECO:0000313" key="1">
    <source>
        <dbReference type="EMBL" id="OON17243.1"/>
    </source>
</evidence>
<proteinExistence type="predicted"/>
<gene>
    <name evidence="1" type="ORF">X801_06923</name>
</gene>
<reference evidence="1 2" key="1">
    <citation type="submission" date="2015-03" db="EMBL/GenBank/DDBJ databases">
        <title>Draft genome of the nematode, Opisthorchis viverrini.</title>
        <authorList>
            <person name="Mitreva M."/>
        </authorList>
    </citation>
    <scope>NUCLEOTIDE SEQUENCE [LARGE SCALE GENOMIC DNA]</scope>
    <source>
        <strain evidence="1">Khon Kaen</strain>
    </source>
</reference>
<name>A0A1S8WSJ9_OPIVI</name>
<protein>
    <submittedName>
        <fullName evidence="1">Uncharacterized protein</fullName>
    </submittedName>
</protein>
<dbReference type="AlphaFoldDB" id="A0A1S8WSJ9"/>